<protein>
    <submittedName>
        <fullName evidence="1">Uncharacterized protein</fullName>
    </submittedName>
</protein>
<evidence type="ECO:0000313" key="2">
    <source>
        <dbReference type="Proteomes" id="UP000030143"/>
    </source>
</evidence>
<evidence type="ECO:0000313" key="1">
    <source>
        <dbReference type="EMBL" id="KGO58198.1"/>
    </source>
</evidence>
<dbReference type="EMBL" id="JQFZ01000121">
    <property type="protein sequence ID" value="KGO58198.1"/>
    <property type="molecule type" value="Genomic_DNA"/>
</dbReference>
<gene>
    <name evidence="1" type="ORF">PEX2_067080</name>
</gene>
<accession>A0A0A2K801</accession>
<organism evidence="1 2">
    <name type="scientific">Penicillium expansum</name>
    <name type="common">Blue mold rot fungus</name>
    <dbReference type="NCBI Taxonomy" id="27334"/>
    <lineage>
        <taxon>Eukaryota</taxon>
        <taxon>Fungi</taxon>
        <taxon>Dikarya</taxon>
        <taxon>Ascomycota</taxon>
        <taxon>Pezizomycotina</taxon>
        <taxon>Eurotiomycetes</taxon>
        <taxon>Eurotiomycetidae</taxon>
        <taxon>Eurotiales</taxon>
        <taxon>Aspergillaceae</taxon>
        <taxon>Penicillium</taxon>
    </lineage>
</organism>
<dbReference type="Proteomes" id="UP000030143">
    <property type="component" value="Unassembled WGS sequence"/>
</dbReference>
<dbReference type="AlphaFoldDB" id="A0A0A2K801"/>
<sequence length="56" mass="6084">MCHGGKIILSHAAFAVQPNCTNLVSDISGRNMAFTYNKLLTSHEKGKGFSMFLAPQ</sequence>
<proteinExistence type="predicted"/>
<dbReference type="VEuPathDB" id="FungiDB:PEXP_098730"/>
<keyword evidence="2" id="KW-1185">Reference proteome</keyword>
<dbReference type="RefSeq" id="XP_016599692.1">
    <property type="nucleotide sequence ID" value="XM_016743979.1"/>
</dbReference>
<name>A0A0A2K801_PENEN</name>
<comment type="caution">
    <text evidence="1">The sequence shown here is derived from an EMBL/GenBank/DDBJ whole genome shotgun (WGS) entry which is preliminary data.</text>
</comment>
<dbReference type="HOGENOM" id="CLU_3014882_0_0_1"/>
<reference evidence="1 2" key="1">
    <citation type="journal article" date="2015" name="Mol. Plant Microbe Interact.">
        <title>Genome, transcriptome, and functional analyses of Penicillium expansum provide new insights into secondary metabolism and pathogenicity.</title>
        <authorList>
            <person name="Ballester A.R."/>
            <person name="Marcet-Houben M."/>
            <person name="Levin E."/>
            <person name="Sela N."/>
            <person name="Selma-Lazaro C."/>
            <person name="Carmona L."/>
            <person name="Wisniewski M."/>
            <person name="Droby S."/>
            <person name="Gonzalez-Candelas L."/>
            <person name="Gabaldon T."/>
        </authorList>
    </citation>
    <scope>NUCLEOTIDE SEQUENCE [LARGE SCALE GENOMIC DNA]</scope>
    <source>
        <strain evidence="1 2">MD-8</strain>
    </source>
</reference>
<dbReference type="GeneID" id="27679399"/>